<feature type="compositionally biased region" description="Basic and acidic residues" evidence="1">
    <location>
        <begin position="1"/>
        <end position="27"/>
    </location>
</feature>
<evidence type="ECO:0000313" key="2">
    <source>
        <dbReference type="EMBL" id="MBO3794187.1"/>
    </source>
</evidence>
<reference evidence="2" key="1">
    <citation type="submission" date="2021-03" db="EMBL/GenBank/DDBJ databases">
        <title>Isolation of Bacillus subtilis from fermented food sample.</title>
        <authorList>
            <person name="Lakshmanan V."/>
            <person name="Athira K."/>
            <person name="Rajagopal K."/>
        </authorList>
    </citation>
    <scope>NUCLEOTIDE SEQUENCE</scope>
    <source>
        <strain evidence="2">S1</strain>
    </source>
</reference>
<comment type="caution">
    <text evidence="2">The sequence shown here is derived from an EMBL/GenBank/DDBJ whole genome shotgun (WGS) entry which is preliminary data.</text>
</comment>
<organism evidence="2 3">
    <name type="scientific">Bacillus subtilis</name>
    <dbReference type="NCBI Taxonomy" id="1423"/>
    <lineage>
        <taxon>Bacteria</taxon>
        <taxon>Bacillati</taxon>
        <taxon>Bacillota</taxon>
        <taxon>Bacilli</taxon>
        <taxon>Bacillales</taxon>
        <taxon>Bacillaceae</taxon>
        <taxon>Bacillus</taxon>
    </lineage>
</organism>
<protein>
    <submittedName>
        <fullName evidence="2">Uncharacterized protein</fullName>
    </submittedName>
</protein>
<evidence type="ECO:0000313" key="3">
    <source>
        <dbReference type="Proteomes" id="UP000665181"/>
    </source>
</evidence>
<dbReference type="AlphaFoldDB" id="A0A8I2B529"/>
<dbReference type="RefSeq" id="WP_163190089.1">
    <property type="nucleotide sequence ID" value="NZ_JAGFPW010000005.1"/>
</dbReference>
<proteinExistence type="predicted"/>
<feature type="compositionally biased region" description="Basic residues" evidence="1">
    <location>
        <begin position="49"/>
        <end position="59"/>
    </location>
</feature>
<evidence type="ECO:0000256" key="1">
    <source>
        <dbReference type="SAM" id="MobiDB-lite"/>
    </source>
</evidence>
<dbReference type="EMBL" id="JAGFPW010000005">
    <property type="protein sequence ID" value="MBO3794187.1"/>
    <property type="molecule type" value="Genomic_DNA"/>
</dbReference>
<sequence length="128" mass="14802">MALEFDKEQNQEQKQEFGTRMGQEEPKQPNNSEEEQLALFEEPKQEKPKAKKPATKKQKAKPEEKVDTDYVVYYAGNRIPVPESNMTLEEVRGYLETDFPELSKERTQMLLDKKEKQIVPVVSGAKKG</sequence>
<accession>A0A8I2B529</accession>
<name>A0A8I2B529_BACIU</name>
<dbReference type="Proteomes" id="UP000665181">
    <property type="component" value="Unassembled WGS sequence"/>
</dbReference>
<feature type="region of interest" description="Disordered" evidence="1">
    <location>
        <begin position="1"/>
        <end position="66"/>
    </location>
</feature>
<gene>
    <name evidence="2" type="ORF">J5227_07675</name>
</gene>